<protein>
    <recommendedName>
        <fullName evidence="2">histidine kinase</fullName>
        <ecNumber evidence="2">2.7.13.3</ecNumber>
    </recommendedName>
</protein>
<evidence type="ECO:0000313" key="9">
    <source>
        <dbReference type="EMBL" id="MEJ8824931.1"/>
    </source>
</evidence>
<organism evidence="9 10">
    <name type="scientific">Variovorax humicola</name>
    <dbReference type="NCBI Taxonomy" id="1769758"/>
    <lineage>
        <taxon>Bacteria</taxon>
        <taxon>Pseudomonadati</taxon>
        <taxon>Pseudomonadota</taxon>
        <taxon>Betaproteobacteria</taxon>
        <taxon>Burkholderiales</taxon>
        <taxon>Comamonadaceae</taxon>
        <taxon>Variovorax</taxon>
    </lineage>
</organism>
<dbReference type="SMART" id="SM00387">
    <property type="entry name" value="HATPase_c"/>
    <property type="match status" value="1"/>
</dbReference>
<reference evidence="9 10" key="1">
    <citation type="submission" date="2024-03" db="EMBL/GenBank/DDBJ databases">
        <title>Novel species of the genus Variovorax.</title>
        <authorList>
            <person name="Liu Q."/>
            <person name="Xin Y.-H."/>
        </authorList>
    </citation>
    <scope>NUCLEOTIDE SEQUENCE [LARGE SCALE GENOMIC DNA]</scope>
    <source>
        <strain evidence="9 10">KACC 18501</strain>
    </source>
</reference>
<dbReference type="GO" id="GO:0016301">
    <property type="term" value="F:kinase activity"/>
    <property type="evidence" value="ECO:0007669"/>
    <property type="project" value="UniProtKB-KW"/>
</dbReference>
<evidence type="ECO:0000256" key="7">
    <source>
        <dbReference type="SAM" id="MobiDB-lite"/>
    </source>
</evidence>
<evidence type="ECO:0000313" key="10">
    <source>
        <dbReference type="Proteomes" id="UP001363010"/>
    </source>
</evidence>
<dbReference type="Pfam" id="PF14361">
    <property type="entry name" value="RsbRD_N"/>
    <property type="match status" value="1"/>
</dbReference>
<dbReference type="InterPro" id="IPR005467">
    <property type="entry name" value="His_kinase_dom"/>
</dbReference>
<dbReference type="RefSeq" id="WP_340365954.1">
    <property type="nucleotide sequence ID" value="NZ_JBBKZV010000017.1"/>
</dbReference>
<evidence type="ECO:0000256" key="2">
    <source>
        <dbReference type="ARBA" id="ARBA00012438"/>
    </source>
</evidence>
<sequence>MSKLPARPGVPEECLLLHLQPDLEKITDHLRGQTDTILRDWRKSIRRDVSLSTNRVLPRTQLNDHVPDVLLAFLDAIRGSGARAESPQGPDPQAAAAHGLHRWQQGYDLHEVTRELGLLNVRMVEELDRCALTRQEVSPEAMAHVRRLWAMTSAANVEESTSQYFELQRMEAAGHVKDLEGALAQVKELEQQRAELWRQIAHDLHGNIGVVATAARGLGTPHATEATRDRFISILDRNITSLRHLLSDVTSLTRLQAGHETRDLQHFDAAAELTGLCEGMQSFADQRRLYLRRVGSAPFMVTSDLVKLRRLVQNLVLNALKYTRDGGVTVSWGEQGPADDDRWLLSVADTGPGLHAGPGSPLATALQGATQLTIEAEGEHPDEIREDPRPVTEGPGEGIGLSIVKRLADLLNASVQLESSEAAGTVFKVLFPKHYDI</sequence>
<dbReference type="InterPro" id="IPR050736">
    <property type="entry name" value="Sensor_HK_Regulatory"/>
</dbReference>
<feature type="coiled-coil region" evidence="6">
    <location>
        <begin position="172"/>
        <end position="199"/>
    </location>
</feature>
<dbReference type="InterPro" id="IPR036097">
    <property type="entry name" value="HisK_dim/P_sf"/>
</dbReference>
<dbReference type="EMBL" id="JBBKZV010000017">
    <property type="protein sequence ID" value="MEJ8824931.1"/>
    <property type="molecule type" value="Genomic_DNA"/>
</dbReference>
<dbReference type="PANTHER" id="PTHR43711">
    <property type="entry name" value="TWO-COMPONENT HISTIDINE KINASE"/>
    <property type="match status" value="1"/>
</dbReference>
<dbReference type="InterPro" id="IPR036890">
    <property type="entry name" value="HATPase_C_sf"/>
</dbReference>
<dbReference type="Proteomes" id="UP001363010">
    <property type="component" value="Unassembled WGS sequence"/>
</dbReference>
<gene>
    <name evidence="9" type="ORF">WKW80_23355</name>
</gene>
<dbReference type="Gene3D" id="3.30.565.10">
    <property type="entry name" value="Histidine kinase-like ATPase, C-terminal domain"/>
    <property type="match status" value="1"/>
</dbReference>
<name>A0ABU8W6L8_9BURK</name>
<keyword evidence="10" id="KW-1185">Reference proteome</keyword>
<evidence type="ECO:0000256" key="1">
    <source>
        <dbReference type="ARBA" id="ARBA00000085"/>
    </source>
</evidence>
<evidence type="ECO:0000256" key="5">
    <source>
        <dbReference type="ARBA" id="ARBA00023012"/>
    </source>
</evidence>
<comment type="catalytic activity">
    <reaction evidence="1">
        <text>ATP + protein L-histidine = ADP + protein N-phospho-L-histidine.</text>
        <dbReference type="EC" id="2.7.13.3"/>
    </reaction>
</comment>
<evidence type="ECO:0000256" key="4">
    <source>
        <dbReference type="ARBA" id="ARBA00022777"/>
    </source>
</evidence>
<keyword evidence="5" id="KW-0902">Two-component regulatory system</keyword>
<keyword evidence="4 9" id="KW-0418">Kinase</keyword>
<keyword evidence="3" id="KW-0808">Transferase</keyword>
<dbReference type="Pfam" id="PF02518">
    <property type="entry name" value="HATPase_c"/>
    <property type="match status" value="1"/>
</dbReference>
<dbReference type="PROSITE" id="PS50109">
    <property type="entry name" value="HIS_KIN"/>
    <property type="match status" value="1"/>
</dbReference>
<dbReference type="InterPro" id="IPR025751">
    <property type="entry name" value="RsbRD_N_dom"/>
</dbReference>
<proteinExistence type="predicted"/>
<dbReference type="InterPro" id="IPR004358">
    <property type="entry name" value="Sig_transdc_His_kin-like_C"/>
</dbReference>
<dbReference type="SUPFAM" id="SSF47384">
    <property type="entry name" value="Homodimeric domain of signal transducing histidine kinase"/>
    <property type="match status" value="1"/>
</dbReference>
<dbReference type="SUPFAM" id="SSF55874">
    <property type="entry name" value="ATPase domain of HSP90 chaperone/DNA topoisomerase II/histidine kinase"/>
    <property type="match status" value="1"/>
</dbReference>
<feature type="compositionally biased region" description="Basic and acidic residues" evidence="7">
    <location>
        <begin position="377"/>
        <end position="390"/>
    </location>
</feature>
<evidence type="ECO:0000259" key="8">
    <source>
        <dbReference type="PROSITE" id="PS50109"/>
    </source>
</evidence>
<keyword evidence="6" id="KW-0175">Coiled coil</keyword>
<evidence type="ECO:0000256" key="6">
    <source>
        <dbReference type="SAM" id="Coils"/>
    </source>
</evidence>
<dbReference type="EC" id="2.7.13.3" evidence="2"/>
<dbReference type="PRINTS" id="PR00344">
    <property type="entry name" value="BCTRLSENSOR"/>
</dbReference>
<dbReference type="InterPro" id="IPR003594">
    <property type="entry name" value="HATPase_dom"/>
</dbReference>
<evidence type="ECO:0000256" key="3">
    <source>
        <dbReference type="ARBA" id="ARBA00022679"/>
    </source>
</evidence>
<feature type="region of interest" description="Disordered" evidence="7">
    <location>
        <begin position="377"/>
        <end position="396"/>
    </location>
</feature>
<feature type="domain" description="Histidine kinase" evidence="8">
    <location>
        <begin position="199"/>
        <end position="435"/>
    </location>
</feature>
<accession>A0ABU8W6L8</accession>
<dbReference type="PANTHER" id="PTHR43711:SF1">
    <property type="entry name" value="HISTIDINE KINASE 1"/>
    <property type="match status" value="1"/>
</dbReference>
<comment type="caution">
    <text evidence="9">The sequence shown here is derived from an EMBL/GenBank/DDBJ whole genome shotgun (WGS) entry which is preliminary data.</text>
</comment>